<dbReference type="InterPro" id="IPR000387">
    <property type="entry name" value="Tyr_Pase_dom"/>
</dbReference>
<keyword evidence="6" id="KW-0027">Amidation</keyword>
<evidence type="ECO:0000259" key="10">
    <source>
        <dbReference type="PROSITE" id="PS50055"/>
    </source>
</evidence>
<dbReference type="Pfam" id="PF00102">
    <property type="entry name" value="Y_phosphatase"/>
    <property type="match status" value="3"/>
</dbReference>
<keyword evidence="13" id="KW-1185">Reference proteome</keyword>
<evidence type="ECO:0000313" key="13">
    <source>
        <dbReference type="Proteomes" id="UP000298787"/>
    </source>
</evidence>
<feature type="domain" description="Tyrosine-protein phosphatase" evidence="10">
    <location>
        <begin position="259"/>
        <end position="478"/>
    </location>
</feature>
<dbReference type="PRINTS" id="PR00700">
    <property type="entry name" value="PRTYPHPHTASE"/>
</dbReference>
<dbReference type="PANTHER" id="PTHR19134:SF449">
    <property type="entry name" value="TYROSINE-PROTEIN PHOSPHATASE 1"/>
    <property type="match status" value="1"/>
</dbReference>
<dbReference type="Proteomes" id="UP000298787">
    <property type="component" value="Chromosome 17"/>
</dbReference>
<protein>
    <recommendedName>
        <fullName evidence="3">protein-tyrosine-phosphatase</fullName>
        <ecNumber evidence="3">3.1.3.48</ecNumber>
    </recommendedName>
</protein>
<evidence type="ECO:0000256" key="6">
    <source>
        <dbReference type="ARBA" id="ARBA00022815"/>
    </source>
</evidence>
<name>A0A4U5VDQ5_COLLU</name>
<keyword evidence="12" id="KW-0675">Receptor</keyword>
<dbReference type="PROSITE" id="PS00383">
    <property type="entry name" value="TYR_PHOSPHATASE_1"/>
    <property type="match status" value="2"/>
</dbReference>
<evidence type="ECO:0000313" key="12">
    <source>
        <dbReference type="EMBL" id="TKS85740.1"/>
    </source>
</evidence>
<dbReference type="InterPro" id="IPR002012">
    <property type="entry name" value="GnRH"/>
</dbReference>
<dbReference type="AlphaFoldDB" id="A0A4U5VDQ5"/>
<reference evidence="12 13" key="1">
    <citation type="submission" date="2019-01" db="EMBL/GenBank/DDBJ databases">
        <title>Genome Assembly of Collichthys lucidus.</title>
        <authorList>
            <person name="Cai M."/>
            <person name="Xiao S."/>
        </authorList>
    </citation>
    <scope>NUCLEOTIDE SEQUENCE [LARGE SCALE GENOMIC DNA]</scope>
    <source>
        <strain evidence="12">JT15FE1705JMU</strain>
        <tissue evidence="12">Muscle</tissue>
    </source>
</reference>
<dbReference type="InterPro" id="IPR003595">
    <property type="entry name" value="Tyr_Pase_cat"/>
</dbReference>
<dbReference type="InterPro" id="IPR050348">
    <property type="entry name" value="Protein-Tyr_Phosphatase"/>
</dbReference>
<dbReference type="SMART" id="SM00404">
    <property type="entry name" value="PTPc_motif"/>
    <property type="match status" value="2"/>
</dbReference>
<dbReference type="InterPro" id="IPR029021">
    <property type="entry name" value="Prot-tyrosine_phosphatase-like"/>
</dbReference>
<dbReference type="PROSITE" id="PS50055">
    <property type="entry name" value="TYR_PHOSPHATASE_PTP"/>
    <property type="match status" value="2"/>
</dbReference>
<keyword evidence="5" id="KW-0372">Hormone</keyword>
<comment type="subcellular location">
    <subcellularLocation>
        <location evidence="1">Secreted</location>
    </subcellularLocation>
</comment>
<feature type="domain" description="Tyrosine specific protein phosphatases" evidence="11">
    <location>
        <begin position="398"/>
        <end position="469"/>
    </location>
</feature>
<evidence type="ECO:0000256" key="2">
    <source>
        <dbReference type="ARBA" id="ARBA00010968"/>
    </source>
</evidence>
<proteinExistence type="inferred from homology"/>
<organism evidence="12 13">
    <name type="scientific">Collichthys lucidus</name>
    <name type="common">Big head croaker</name>
    <name type="synonym">Sciaena lucida</name>
    <dbReference type="NCBI Taxonomy" id="240159"/>
    <lineage>
        <taxon>Eukaryota</taxon>
        <taxon>Metazoa</taxon>
        <taxon>Chordata</taxon>
        <taxon>Craniata</taxon>
        <taxon>Vertebrata</taxon>
        <taxon>Euteleostomi</taxon>
        <taxon>Actinopterygii</taxon>
        <taxon>Neopterygii</taxon>
        <taxon>Teleostei</taxon>
        <taxon>Neoteleostei</taxon>
        <taxon>Acanthomorphata</taxon>
        <taxon>Eupercaria</taxon>
        <taxon>Sciaenidae</taxon>
        <taxon>Collichthys</taxon>
    </lineage>
</organism>
<evidence type="ECO:0000256" key="8">
    <source>
        <dbReference type="ARBA" id="ARBA00023283"/>
    </source>
</evidence>
<keyword evidence="9" id="KW-0732">Signal</keyword>
<feature type="signal peptide" evidence="9">
    <location>
        <begin position="1"/>
        <end position="23"/>
    </location>
</feature>
<evidence type="ECO:0000256" key="3">
    <source>
        <dbReference type="ARBA" id="ARBA00013064"/>
    </source>
</evidence>
<dbReference type="InterPro" id="IPR000242">
    <property type="entry name" value="PTP_cat"/>
</dbReference>
<dbReference type="GO" id="GO:0005179">
    <property type="term" value="F:hormone activity"/>
    <property type="evidence" value="ECO:0007669"/>
    <property type="project" value="UniProtKB-KW"/>
</dbReference>
<keyword evidence="7" id="KW-0378">Hydrolase</keyword>
<keyword evidence="8" id="KW-0873">Pyrrolidone carboxylic acid</keyword>
<dbReference type="FunFam" id="3.90.190.10:FF:000022">
    <property type="entry name" value="Receptor-type tyrosine-protein phosphatase epsilon"/>
    <property type="match status" value="1"/>
</dbReference>
<dbReference type="GO" id="GO:0005576">
    <property type="term" value="C:extracellular region"/>
    <property type="evidence" value="ECO:0007669"/>
    <property type="project" value="UniProtKB-SubCell"/>
</dbReference>
<dbReference type="Gene3D" id="3.90.190.10">
    <property type="entry name" value="Protein tyrosine phosphatase superfamily"/>
    <property type="match status" value="3"/>
</dbReference>
<feature type="chain" id="PRO_5020187845" description="protein-tyrosine-phosphatase" evidence="9">
    <location>
        <begin position="24"/>
        <end position="779"/>
    </location>
</feature>
<evidence type="ECO:0000256" key="1">
    <source>
        <dbReference type="ARBA" id="ARBA00004613"/>
    </source>
</evidence>
<dbReference type="PANTHER" id="PTHR19134">
    <property type="entry name" value="RECEPTOR-TYPE TYROSINE-PROTEIN PHOSPHATASE"/>
    <property type="match status" value="1"/>
</dbReference>
<evidence type="ECO:0000256" key="9">
    <source>
        <dbReference type="SAM" id="SignalP"/>
    </source>
</evidence>
<evidence type="ECO:0000259" key="11">
    <source>
        <dbReference type="PROSITE" id="PS50056"/>
    </source>
</evidence>
<sequence>MEASSRVMVQVLLLALVIQVTLAQHWSYGWLPGGKRSVGELEATIRMMGTGGVVSLPEEASAQTQERLRPYNVVPDGPRASAIWSRFTVLACRCERDTHCSGALKQTGAIRHSSRYTRSVGTRPWFRSNGPQTVGQRPSLVMNPPFHESYPLVSLYPLHSIQPQPSLPLFMVRSSLTQALKRTEVAQHVSRALEFKNHRKALVTSVDKKIPNGFMEEQGEQTVVLLPRSPSPSKRYFPIPLDSLEEEYRIRSADDCKLFREEFNSLPCYYHHGSFEEASREHNREKNRYPNILPYDHSRVVLSHLDGHLCSDYINASYIDGFKEKSRFIAAQGPKLETVADFWRMIWEQKTATIVMLTNLKERKEQGSDGPRAPRLVTQLHFTSWPDFGVPFSPIGMLKFLKKVKAVNPSYAGPIVVHCSAGVGRTGTFIVIDSMIDMMHMEQRVDVFGFVSRIREQRCQLIQTDMQYSFIYQALLEYYLYGDTELDVCSLEGHLQRLHNTRAPHDRLGLEEEFRKLTNVRIMKENMRTGNLPANMKKNRVLQIIPYDFNRVILSVKRGQEFTDYINASFIDGYRQKDYFIATQGPLSHTVEDFWRMVWEWRCHSIVMLTELKEREQEKCFQYWPSEGSVTFGDYSVELTGDTLCETFTLKDMVLTYRPEKQSQHVRHFHFHGWPEIGIPAEGRGMIDIIAAVQRQQQQSGNRPIIVHCSAGAGRTGTFIALSNILERVKAEGLLDVFQTVKSLRMQRPHMVQTVEQYDFCYRVVQDFVDIFSDYANFK</sequence>
<dbReference type="InterPro" id="IPR016130">
    <property type="entry name" value="Tyr_Pase_AS"/>
</dbReference>
<evidence type="ECO:0000256" key="4">
    <source>
        <dbReference type="ARBA" id="ARBA00022525"/>
    </source>
</evidence>
<dbReference type="STRING" id="240159.A0A4U5VDQ5"/>
<dbReference type="PROSITE" id="PS00473">
    <property type="entry name" value="GNRH"/>
    <property type="match status" value="1"/>
</dbReference>
<feature type="domain" description="Tyrosine-protein phosphatase" evidence="10">
    <location>
        <begin position="510"/>
        <end position="768"/>
    </location>
</feature>
<dbReference type="EC" id="3.1.3.48" evidence="3"/>
<dbReference type="GO" id="GO:0004725">
    <property type="term" value="F:protein tyrosine phosphatase activity"/>
    <property type="evidence" value="ECO:0007669"/>
    <property type="project" value="UniProtKB-EC"/>
</dbReference>
<dbReference type="SMART" id="SM00194">
    <property type="entry name" value="PTPc"/>
    <property type="match status" value="2"/>
</dbReference>
<comment type="similarity">
    <text evidence="2">Belongs to the GnRH family.</text>
</comment>
<keyword evidence="7" id="KW-0904">Protein phosphatase</keyword>
<evidence type="ECO:0000256" key="7">
    <source>
        <dbReference type="ARBA" id="ARBA00022912"/>
    </source>
</evidence>
<accession>A0A4U5VDQ5</accession>
<keyword evidence="4" id="KW-0964">Secreted</keyword>
<evidence type="ECO:0000256" key="5">
    <source>
        <dbReference type="ARBA" id="ARBA00022702"/>
    </source>
</evidence>
<dbReference type="PROSITE" id="PS50056">
    <property type="entry name" value="TYR_PHOSPHATASE_2"/>
    <property type="match status" value="2"/>
</dbReference>
<dbReference type="EMBL" id="CM014094">
    <property type="protein sequence ID" value="TKS85740.1"/>
    <property type="molecule type" value="Genomic_DNA"/>
</dbReference>
<dbReference type="SUPFAM" id="SSF52799">
    <property type="entry name" value="(Phosphotyrosine protein) phosphatases II"/>
    <property type="match status" value="2"/>
</dbReference>
<feature type="domain" description="Tyrosine specific protein phosphatases" evidence="11">
    <location>
        <begin position="684"/>
        <end position="759"/>
    </location>
</feature>
<gene>
    <name evidence="12" type="ORF">D9C73_019602</name>
</gene>